<evidence type="ECO:0000313" key="6">
    <source>
        <dbReference type="EMBL" id="QNG48207.1"/>
    </source>
</evidence>
<dbReference type="PANTHER" id="PTHR12706">
    <property type="entry name" value="STRAWBERRY NOTCH-RELATED"/>
    <property type="match status" value="1"/>
</dbReference>
<evidence type="ECO:0000313" key="8">
    <source>
        <dbReference type="Proteomes" id="UP000502611"/>
    </source>
</evidence>
<evidence type="ECO:0000259" key="2">
    <source>
        <dbReference type="Pfam" id="PF13871"/>
    </source>
</evidence>
<dbReference type="InterPro" id="IPR029063">
    <property type="entry name" value="SAM-dependent_MTases_sf"/>
</dbReference>
<dbReference type="SUPFAM" id="SSF52540">
    <property type="entry name" value="P-loop containing nucleoside triphosphate hydrolases"/>
    <property type="match status" value="1"/>
</dbReference>
<reference evidence="5 8" key="2">
    <citation type="submission" date="2020-04" db="EMBL/GenBank/DDBJ databases">
        <title>The Whole Genome Analysis of High salt-tolerant Sphingobium yanoikuyae YC-XJ2 with Aryl organophosphorus flame retardants (aryl-OPFRs)-degrading capacity and characteristics of Related phosphotriesterase.</title>
        <authorList>
            <person name="Li X."/>
        </authorList>
    </citation>
    <scope>NUCLEOTIDE SEQUENCE [LARGE SCALE GENOMIC DNA]</scope>
    <source>
        <strain evidence="5 8">YC-XJ2</strain>
    </source>
</reference>
<dbReference type="Pfam" id="PF13872">
    <property type="entry name" value="AAA_34"/>
    <property type="match status" value="1"/>
</dbReference>
<dbReference type="GO" id="GO:0032259">
    <property type="term" value="P:methylation"/>
    <property type="evidence" value="ECO:0007669"/>
    <property type="project" value="UniProtKB-KW"/>
</dbReference>
<dbReference type="GO" id="GO:0008168">
    <property type="term" value="F:methyltransferase activity"/>
    <property type="evidence" value="ECO:0007669"/>
    <property type="project" value="UniProtKB-KW"/>
</dbReference>
<dbReference type="InterPro" id="IPR026741">
    <property type="entry name" value="SNO"/>
</dbReference>
<sequence>MIPLSAEVSKHMSQLAFATMDAPASLHCVAISLAQHMRRGAQITRQALKRFMLEAFGADDADGAWTMRDAYDALEAAQVMLLQDADCPLLQGEPRQIFTALRGFEHALPTQTYRSERQIEFQQFSTPLSLAWLAGLAGQIRQDDLVLEPSAGTGMLAVHAWRAGACLQLNELDPKRADLLGRIFDRTVTRHDGEHIGDLLASAPRPTLVLINPPFSRSAGRGVDRHAGARHPRAALGRLAPGGRCVAIMPPNFAADGTASLGYTAVAEMAPPRAEITIRGNPYAKHGTSIDVRLFVYDKGWTGEAQRHVADTIEAALDIVLALPSRLDPFDPPPAPAPVAKPCPAPEPKPPLTAPLITRPSRKIAPPVRIPASEPPEPVSYSVRETPLAPGQAIGIYSLWQPARLVIDDACAHPDELVESIAMASVSLPAPRYHPRLQKRAFKALSDAQLETIIHAGEAHERDLPGRFSANLAGDRLLEDEEGSAYRTGFFVADGTGVGKGREAAGIILDQWNRGNRRAIWISLADLIEDARRDWTALGGLAIDIQPVANFALGTPITMESGIVFLTYAALRSSRHDTASRLQQLLDWTGKDFSGVIVFDESHAMAHAAGTETDFGKAHGSEQGLAGVRLQNALPRARILYMSATGAARPENLAYAVRLGLWGAGTAFATRDMFMKAMAEGGIAALEVVCRDLKAMGLYTARALSFAGVEYEPLEHALTPDQISVYDAYADSWGIIHRGLREVLAEIGVVDRISGKTQNGQARGSALSSFEGAKLRFFSSLLVSLKIPTLIAAIEQELAAGNAVLVQLASTGEAIMDRRLSELSPEERAMMDVQVSPKETLVDYLKNAFPVRQMRVFRADDGTVRSEPMSDAQGNPVLCRQAIASRDELIEDLCALPAIPTALDALIAHFGTERVAEITGRSRRIVTDSTGRQKIERRGARANVLEVQAFQNGNKSIAAFSLAGSTGRSMHSDRNCPTAHCRRTHFLLELGFRILSAVQGFGRSHRTNQVTPPVYRPLTTDCRGERRFLSTIIRGLEALGALTRGQRQAGSQNLFDPSDSLESEFARDALVQWFHLLYEGKLRSVTLADFQEITGLELCDEGGELKERLPPIHRWLNRILALRIATQNRIFEEFLGLVEDRVEAARAAGTLDLGIETIRAERVHVLSDQLLRADPVTGAETRLLRLELHRRPPVTSWAALQYELRGSDDVRWLHNTRSGRVALYVPTWPGQDDEGQWIERCYLIRPGGRARMDVAALAGSHWEEIERDSFQALWDAEARDAGERLVVETITLATGLLLPVWKRLPADDVRVWRIDDGTGMSILGRIIHPGALERLEQAFGLAGGVILGPDEIIAGARMAGGVAIPGLGPARLVRVQVNDSPRLEIRDYRPEDRTWLKSCGAFSEVLSFRTRLFLPPDCACDILTRIIEDRS</sequence>
<dbReference type="Pfam" id="PF13871">
    <property type="entry name" value="Helicase_C_4"/>
    <property type="match status" value="1"/>
</dbReference>
<evidence type="ECO:0000256" key="1">
    <source>
        <dbReference type="ARBA" id="ARBA00006992"/>
    </source>
</evidence>
<reference evidence="6 9" key="3">
    <citation type="submission" date="2020-07" db="EMBL/GenBank/DDBJ databases">
        <title>Whole genome sequence of Sphingobium yanoikuyae A3.</title>
        <authorList>
            <person name="Han S.-S."/>
        </authorList>
    </citation>
    <scope>NUCLEOTIDE SEQUENCE [LARGE SCALE GENOMIC DNA]</scope>
    <source>
        <strain evidence="6 9">A3</strain>
    </source>
</reference>
<dbReference type="EMBL" id="CP053021">
    <property type="protein sequence ID" value="QJR02190.1"/>
    <property type="molecule type" value="Genomic_DNA"/>
</dbReference>
<reference evidence="4 7" key="1">
    <citation type="submission" date="2019-12" db="EMBL/GenBank/DDBJ databases">
        <title>Functional and genomic insights into the Sphingobium yanoikuyae YC-JY1, a bacterium efficiently degrading bisphenol A.</title>
        <authorList>
            <person name="Jia Y."/>
            <person name="Li X."/>
            <person name="Wang J."/>
            <person name="Eltoukhy A."/>
            <person name="Lamraoui I."/>
            <person name="Yan Y."/>
        </authorList>
    </citation>
    <scope>NUCLEOTIDE SEQUENCE [LARGE SCALE GENOMIC DNA]</scope>
    <source>
        <strain evidence="4 7">YC-JY1</strain>
    </source>
</reference>
<dbReference type="Proteomes" id="UP000502611">
    <property type="component" value="Chromosome"/>
</dbReference>
<dbReference type="EMBL" id="CP060122">
    <property type="protein sequence ID" value="QNG48207.1"/>
    <property type="molecule type" value="Genomic_DNA"/>
</dbReference>
<dbReference type="Proteomes" id="UP000464086">
    <property type="component" value="Chromosome"/>
</dbReference>
<comment type="similarity">
    <text evidence="1">Belongs to the SBNO family.</text>
</comment>
<dbReference type="SUPFAM" id="SSF53335">
    <property type="entry name" value="S-adenosyl-L-methionine-dependent methyltransferases"/>
    <property type="match status" value="1"/>
</dbReference>
<evidence type="ECO:0000259" key="3">
    <source>
        <dbReference type="Pfam" id="PF13872"/>
    </source>
</evidence>
<dbReference type="GO" id="GO:0006355">
    <property type="term" value="P:regulation of DNA-templated transcription"/>
    <property type="evidence" value="ECO:0007669"/>
    <property type="project" value="InterPro"/>
</dbReference>
<evidence type="ECO:0000313" key="5">
    <source>
        <dbReference type="EMBL" id="QJR02190.1"/>
    </source>
</evidence>
<dbReference type="RefSeq" id="WP_159365869.1">
    <property type="nucleotide sequence ID" value="NZ_CP047218.1"/>
</dbReference>
<dbReference type="InterPro" id="IPR039187">
    <property type="entry name" value="SNO_AAA"/>
</dbReference>
<keyword evidence="5" id="KW-0808">Transferase</keyword>
<dbReference type="Proteomes" id="UP000515377">
    <property type="component" value="Chromosome"/>
</dbReference>
<evidence type="ECO:0000313" key="4">
    <source>
        <dbReference type="EMBL" id="QHD66502.1"/>
    </source>
</evidence>
<name>A0A6M4G5I9_SPHYA</name>
<dbReference type="PANTHER" id="PTHR12706:SF30">
    <property type="entry name" value="PROTEIN STRAWBERRY NOTCH-RELATED"/>
    <property type="match status" value="1"/>
</dbReference>
<protein>
    <submittedName>
        <fullName evidence="5">Methylase</fullName>
    </submittedName>
    <submittedName>
        <fullName evidence="6">Strawberry notch family protein</fullName>
    </submittedName>
</protein>
<evidence type="ECO:0000313" key="7">
    <source>
        <dbReference type="Proteomes" id="UP000464086"/>
    </source>
</evidence>
<accession>A0A6M4G5I9</accession>
<dbReference type="InterPro" id="IPR026937">
    <property type="entry name" value="SBNO_Helicase_C_dom"/>
</dbReference>
<proteinExistence type="inferred from homology"/>
<organism evidence="5 8">
    <name type="scientific">Sphingobium yanoikuyae</name>
    <name type="common">Sphingomonas yanoikuyae</name>
    <dbReference type="NCBI Taxonomy" id="13690"/>
    <lineage>
        <taxon>Bacteria</taxon>
        <taxon>Pseudomonadati</taxon>
        <taxon>Pseudomonadota</taxon>
        <taxon>Alphaproteobacteria</taxon>
        <taxon>Sphingomonadales</taxon>
        <taxon>Sphingomonadaceae</taxon>
        <taxon>Sphingobium</taxon>
    </lineage>
</organism>
<feature type="domain" description="Strawberry notch AAA" evidence="3">
    <location>
        <begin position="412"/>
        <end position="728"/>
    </location>
</feature>
<dbReference type="InterPro" id="IPR027417">
    <property type="entry name" value="P-loop_NTPase"/>
</dbReference>
<evidence type="ECO:0000313" key="9">
    <source>
        <dbReference type="Proteomes" id="UP000515377"/>
    </source>
</evidence>
<dbReference type="EMBL" id="CP047218">
    <property type="protein sequence ID" value="QHD66502.1"/>
    <property type="molecule type" value="Genomic_DNA"/>
</dbReference>
<keyword evidence="5" id="KW-0489">Methyltransferase</keyword>
<dbReference type="Gene3D" id="3.40.50.150">
    <property type="entry name" value="Vaccinia Virus protein VP39"/>
    <property type="match status" value="1"/>
</dbReference>
<gene>
    <name evidence="4" type="ORF">GS397_05055</name>
    <name evidence="6" type="ORF">H3V42_11890</name>
    <name evidence="5" type="ORF">HH800_08275</name>
</gene>
<feature type="domain" description="Strawberry notch helicase C" evidence="2">
    <location>
        <begin position="902"/>
        <end position="1157"/>
    </location>
</feature>